<dbReference type="GeneID" id="11547393"/>
<proteinExistence type="predicted"/>
<dbReference type="KEGG" id="vg:11547393"/>
<reference evidence="1 2" key="1">
    <citation type="journal article" date="2010" name="Virology">
        <title>A jumbo phage infecting the phytopathogen Ralstonia solanacearum defines a new lineage of the Myoviridae family.</title>
        <authorList>
            <person name="Yamada T."/>
            <person name="Satoh S."/>
            <person name="Ishikawa H."/>
            <person name="Fujiwara A."/>
            <person name="Kawasaki T."/>
            <person name="Fujie M."/>
            <person name="Ogata H."/>
        </authorList>
    </citation>
    <scope>NUCLEOTIDE SEQUENCE [LARGE SCALE GENOMIC DNA]</scope>
</reference>
<protein>
    <submittedName>
        <fullName evidence="1">Uncharacterized protein</fullName>
    </submittedName>
</protein>
<evidence type="ECO:0000313" key="1">
    <source>
        <dbReference type="EMBL" id="BAH72947.1"/>
    </source>
</evidence>
<name>C4T8X3_9CAUD</name>
<accession>C4T8X3</accession>
<evidence type="ECO:0000313" key="2">
    <source>
        <dbReference type="Proteomes" id="UP000001034"/>
    </source>
</evidence>
<dbReference type="Proteomes" id="UP000001034">
    <property type="component" value="Segment"/>
</dbReference>
<sequence>MVWLNSATSHPVRFGARLHNTEVSMTITVYDFIQDHGPLLDGPPTLTEHDLKCPECDKFHPVEDWRICEAACDSCGGHYSLRCPEYHYFDQFADDDTVLELQSRA</sequence>
<dbReference type="RefSeq" id="YP_003199413.1">
    <property type="nucleotide sequence ID" value="NC_010811.2"/>
</dbReference>
<organism evidence="1 2">
    <name type="scientific">Ralstonia phage phiRSL1</name>
    <dbReference type="NCBI Taxonomy" id="1980924"/>
    <lineage>
        <taxon>Viruses</taxon>
        <taxon>Duplodnaviria</taxon>
        <taxon>Heunggongvirae</taxon>
        <taxon>Uroviricota</taxon>
        <taxon>Caudoviricetes</taxon>
        <taxon>Mieseafarmvirus</taxon>
        <taxon>Mieseafarmvirus RSL1</taxon>
    </lineage>
</organism>
<keyword evidence="2" id="KW-1185">Reference proteome</keyword>
<dbReference type="EMBL" id="AB366653">
    <property type="protein sequence ID" value="BAH72947.1"/>
    <property type="molecule type" value="Genomic_DNA"/>
</dbReference>